<organism evidence="4 6">
    <name type="scientific">Dracunculus medinensis</name>
    <name type="common">Guinea worm</name>
    <dbReference type="NCBI Taxonomy" id="318479"/>
    <lineage>
        <taxon>Eukaryota</taxon>
        <taxon>Metazoa</taxon>
        <taxon>Ecdysozoa</taxon>
        <taxon>Nematoda</taxon>
        <taxon>Chromadorea</taxon>
        <taxon>Rhabditida</taxon>
        <taxon>Spirurina</taxon>
        <taxon>Dracunculoidea</taxon>
        <taxon>Dracunculidae</taxon>
        <taxon>Dracunculus</taxon>
    </lineage>
</organism>
<proteinExistence type="predicted"/>
<name>A0A0N4UCA3_DRAME</name>
<feature type="chain" id="PRO_5041040415" evidence="2">
    <location>
        <begin position="25"/>
        <end position="89"/>
    </location>
</feature>
<dbReference type="EMBL" id="UYYG01000004">
    <property type="protein sequence ID" value="VDN50536.1"/>
    <property type="molecule type" value="Genomic_DNA"/>
</dbReference>
<dbReference type="Proteomes" id="UP000038040">
    <property type="component" value="Unplaced"/>
</dbReference>
<reference evidence="3 5" key="2">
    <citation type="submission" date="2018-11" db="EMBL/GenBank/DDBJ databases">
        <authorList>
            <consortium name="Pathogen Informatics"/>
        </authorList>
    </citation>
    <scope>NUCLEOTIDE SEQUENCE [LARGE SCALE GENOMIC DNA]</scope>
</reference>
<reference evidence="6" key="1">
    <citation type="submission" date="2017-02" db="UniProtKB">
        <authorList>
            <consortium name="WormBaseParasite"/>
        </authorList>
    </citation>
    <scope>IDENTIFICATION</scope>
</reference>
<feature type="region of interest" description="Disordered" evidence="1">
    <location>
        <begin position="50"/>
        <end position="89"/>
    </location>
</feature>
<dbReference type="AlphaFoldDB" id="A0A0N4UCA3"/>
<protein>
    <submittedName>
        <fullName evidence="6">Secreted protein</fullName>
    </submittedName>
</protein>
<keyword evidence="2" id="KW-0732">Signal</keyword>
<evidence type="ECO:0000313" key="3">
    <source>
        <dbReference type="EMBL" id="VDN50536.1"/>
    </source>
</evidence>
<evidence type="ECO:0000313" key="5">
    <source>
        <dbReference type="Proteomes" id="UP000274756"/>
    </source>
</evidence>
<feature type="signal peptide" evidence="2">
    <location>
        <begin position="1"/>
        <end position="24"/>
    </location>
</feature>
<evidence type="ECO:0000313" key="4">
    <source>
        <dbReference type="Proteomes" id="UP000038040"/>
    </source>
</evidence>
<keyword evidence="5" id="KW-1185">Reference proteome</keyword>
<evidence type="ECO:0000256" key="1">
    <source>
        <dbReference type="SAM" id="MobiDB-lite"/>
    </source>
</evidence>
<evidence type="ECO:0000313" key="6">
    <source>
        <dbReference type="WBParaSite" id="DME_0000488801-mRNA-1"/>
    </source>
</evidence>
<evidence type="ECO:0000256" key="2">
    <source>
        <dbReference type="SAM" id="SignalP"/>
    </source>
</evidence>
<dbReference type="WBParaSite" id="DME_0000488801-mRNA-1">
    <property type="protein sequence ID" value="DME_0000488801-mRNA-1"/>
    <property type="gene ID" value="DME_0000488801"/>
</dbReference>
<gene>
    <name evidence="3" type="ORF">DME_LOCUS509</name>
</gene>
<dbReference type="Proteomes" id="UP000274756">
    <property type="component" value="Unassembled WGS sequence"/>
</dbReference>
<sequence>MSNLLTLSFMLYAVIVYNNGLVRTQSSNVLLLTASKNMNSNSLVMPVQDQESHEMLQLTSRHKADQHSFKPKVIPSANEHFNDETGLKD</sequence>
<feature type="compositionally biased region" description="Basic and acidic residues" evidence="1">
    <location>
        <begin position="80"/>
        <end position="89"/>
    </location>
</feature>
<accession>A0A0N4UCA3</accession>